<organism evidence="4">
    <name type="scientific">hydrothermal vent metagenome</name>
    <dbReference type="NCBI Taxonomy" id="652676"/>
    <lineage>
        <taxon>unclassified sequences</taxon>
        <taxon>metagenomes</taxon>
        <taxon>ecological metagenomes</taxon>
    </lineage>
</organism>
<dbReference type="GO" id="GO:0015093">
    <property type="term" value="F:ferrous iron transmembrane transporter activity"/>
    <property type="evidence" value="ECO:0007669"/>
    <property type="project" value="InterPro"/>
</dbReference>
<dbReference type="InterPro" id="IPR011642">
    <property type="entry name" value="Gate_dom"/>
</dbReference>
<dbReference type="InterPro" id="IPR011640">
    <property type="entry name" value="Fe2_transport_prot_B_C"/>
</dbReference>
<evidence type="ECO:0000256" key="1">
    <source>
        <dbReference type="SAM" id="Phobius"/>
    </source>
</evidence>
<feature type="transmembrane region" description="Helical" evidence="1">
    <location>
        <begin position="307"/>
        <end position="330"/>
    </location>
</feature>
<feature type="transmembrane region" description="Helical" evidence="1">
    <location>
        <begin position="369"/>
        <end position="393"/>
    </location>
</feature>
<feature type="domain" description="Ferrous iron transport protein B C-terminal" evidence="2">
    <location>
        <begin position="250"/>
        <end position="298"/>
    </location>
</feature>
<proteinExistence type="predicted"/>
<feature type="transmembrane region" description="Helical" evidence="1">
    <location>
        <begin position="128"/>
        <end position="153"/>
    </location>
</feature>
<dbReference type="PANTHER" id="PTHR43185">
    <property type="entry name" value="FERROUS IRON TRANSPORT PROTEIN B"/>
    <property type="match status" value="1"/>
</dbReference>
<dbReference type="Pfam" id="PF07670">
    <property type="entry name" value="Gate"/>
    <property type="match status" value="1"/>
</dbReference>
<dbReference type="EMBL" id="UOEB01000268">
    <property type="protein sequence ID" value="VAV85965.1"/>
    <property type="molecule type" value="Genomic_DNA"/>
</dbReference>
<gene>
    <name evidence="4" type="ORF">MNBD_BACTEROID02-1121</name>
</gene>
<feature type="domain" description="Nucleoside transporter/FeoB GTPase Gate" evidence="3">
    <location>
        <begin position="138"/>
        <end position="228"/>
    </location>
</feature>
<sequence>MNNNSIKSIIDLSSDLRWKIGDDFYDGLAEGIYADASKIASRSVSTENQNKRFGIDSKIDKIVTSKTWGFPIMFLILGVILWLTIIGANYPSAMLSQLLLDTIHPFLKGLATSISMPWWLDGFLIDGVYLAAAWVIAVMLPPMAIFFPLFTLLEDFGYLPRVAFNLDYLFKKSGAHGKQALTMSMGFGCNAAGVVATRIIDSPRERLIAIITNNFSLCNGRWPTQILIATIFIGAVVPSSFSGLASLSAVIGIAVLGLFFMFFTSWALSKTVLKGEVSTFNLELPPYRPPRFWKTIYTSLIDRTMIVLWRAILFAAPAGAVIWLISNIYIGNESIASWTINSLDSFGFLLGLNGVILLAYIVAIPANEIVIPTILMLTVLTNGIVGGQGAGVMFELDSANAMGDILRAGGWTLLTAINLMLFSLLHNPCSTTIYTIYKETKSVKWTTVASILPVIMGFVITFLVAQVWRLF</sequence>
<name>A0A3B0RQU8_9ZZZZ</name>
<feature type="transmembrane region" description="Helical" evidence="1">
    <location>
        <begin position="68"/>
        <end position="90"/>
    </location>
</feature>
<accession>A0A3B0RQU8</accession>
<feature type="transmembrane region" description="Helical" evidence="1">
    <location>
        <begin position="342"/>
        <end position="363"/>
    </location>
</feature>
<evidence type="ECO:0000259" key="2">
    <source>
        <dbReference type="Pfam" id="PF07664"/>
    </source>
</evidence>
<dbReference type="InterPro" id="IPR050860">
    <property type="entry name" value="FeoB_GTPase"/>
</dbReference>
<evidence type="ECO:0000313" key="4">
    <source>
        <dbReference type="EMBL" id="VAV85965.1"/>
    </source>
</evidence>
<dbReference type="GO" id="GO:0005886">
    <property type="term" value="C:plasma membrane"/>
    <property type="evidence" value="ECO:0007669"/>
    <property type="project" value="TreeGrafter"/>
</dbReference>
<keyword evidence="1" id="KW-0472">Membrane</keyword>
<feature type="transmembrane region" description="Helical" evidence="1">
    <location>
        <begin position="445"/>
        <end position="468"/>
    </location>
</feature>
<dbReference type="Pfam" id="PF07664">
    <property type="entry name" value="FeoB_C"/>
    <property type="match status" value="1"/>
</dbReference>
<dbReference type="AlphaFoldDB" id="A0A3B0RQU8"/>
<feature type="transmembrane region" description="Helical" evidence="1">
    <location>
        <begin position="405"/>
        <end position="425"/>
    </location>
</feature>
<feature type="transmembrane region" description="Helical" evidence="1">
    <location>
        <begin position="244"/>
        <end position="268"/>
    </location>
</feature>
<protein>
    <submittedName>
        <fullName evidence="4">Ferrous iron transport protein B</fullName>
    </submittedName>
</protein>
<keyword evidence="1" id="KW-1133">Transmembrane helix</keyword>
<evidence type="ECO:0000259" key="3">
    <source>
        <dbReference type="Pfam" id="PF07670"/>
    </source>
</evidence>
<dbReference type="PANTHER" id="PTHR43185:SF2">
    <property type="entry name" value="FERROUS IRON TRANSPORT PROTEIN B"/>
    <property type="match status" value="1"/>
</dbReference>
<feature type="transmembrane region" description="Helical" evidence="1">
    <location>
        <begin position="220"/>
        <end position="237"/>
    </location>
</feature>
<keyword evidence="1" id="KW-0812">Transmembrane</keyword>
<reference evidence="4" key="1">
    <citation type="submission" date="2018-06" db="EMBL/GenBank/DDBJ databases">
        <authorList>
            <person name="Zhirakovskaya E."/>
        </authorList>
    </citation>
    <scope>NUCLEOTIDE SEQUENCE</scope>
</reference>